<accession>A0A412PNZ9</accession>
<proteinExistence type="predicted"/>
<gene>
    <name evidence="1" type="ORF">DWX18_03320</name>
</gene>
<dbReference type="AlphaFoldDB" id="A0A412PNZ9"/>
<dbReference type="Proteomes" id="UP000284046">
    <property type="component" value="Unassembled WGS sequence"/>
</dbReference>
<name>A0A412PNZ9_STRAP</name>
<evidence type="ECO:0000313" key="1">
    <source>
        <dbReference type="EMBL" id="RGT61677.1"/>
    </source>
</evidence>
<protein>
    <submittedName>
        <fullName evidence="1">Uncharacterized protein</fullName>
    </submittedName>
</protein>
<organism evidence="1 2">
    <name type="scientific">Streptococcus anginosus</name>
    <dbReference type="NCBI Taxonomy" id="1328"/>
    <lineage>
        <taxon>Bacteria</taxon>
        <taxon>Bacillati</taxon>
        <taxon>Bacillota</taxon>
        <taxon>Bacilli</taxon>
        <taxon>Lactobacillales</taxon>
        <taxon>Streptococcaceae</taxon>
        <taxon>Streptococcus</taxon>
        <taxon>Streptococcus anginosus group</taxon>
    </lineage>
</organism>
<reference evidence="1 2" key="1">
    <citation type="submission" date="2018-08" db="EMBL/GenBank/DDBJ databases">
        <title>A genome reference for cultivated species of the human gut microbiota.</title>
        <authorList>
            <person name="Zou Y."/>
            <person name="Xue W."/>
            <person name="Luo G."/>
        </authorList>
    </citation>
    <scope>NUCLEOTIDE SEQUENCE [LARGE SCALE GENOMIC DNA]</scope>
    <source>
        <strain evidence="1 2">AF18-38</strain>
    </source>
</reference>
<comment type="caution">
    <text evidence="1">The sequence shown here is derived from an EMBL/GenBank/DDBJ whole genome shotgun (WGS) entry which is preliminary data.</text>
</comment>
<dbReference type="EMBL" id="QRWZ01000003">
    <property type="protein sequence ID" value="RGT61677.1"/>
    <property type="molecule type" value="Genomic_DNA"/>
</dbReference>
<evidence type="ECO:0000313" key="2">
    <source>
        <dbReference type="Proteomes" id="UP000284046"/>
    </source>
</evidence>
<dbReference type="RefSeq" id="WP_070241870.1">
    <property type="nucleotide sequence ID" value="NZ_FMKB01000017.1"/>
</dbReference>
<sequence length="145" mass="16671">MTTLTPELIAINERIKTFDKKRQSKLNVTPKRQQKPEIKLETSVNQHGALVGDILCGIWGYEQTNYDFYKVIKVTKQTVTLEKISGYDAGKIYKNKRTSCYYSDGREYSVRISSYSSASCYIADRYAESKLKDAEESANDPYNMH</sequence>